<keyword evidence="4" id="KW-1185">Reference proteome</keyword>
<comment type="similarity">
    <text evidence="1">Belongs to the RRP15 family.</text>
</comment>
<gene>
    <name evidence="3" type="ORF">EJ05DRAFT_133611</name>
</gene>
<dbReference type="Pfam" id="PF07890">
    <property type="entry name" value="Rrp15p"/>
    <property type="match status" value="1"/>
</dbReference>
<protein>
    <submittedName>
        <fullName evidence="3">Rrp15p-domain-containing protein</fullName>
    </submittedName>
</protein>
<dbReference type="PANTHER" id="PTHR13245">
    <property type="entry name" value="RRP15-LIKE PROTEIN"/>
    <property type="match status" value="1"/>
</dbReference>
<sequence length="267" mass="29436">MPSKVQKRPRPGESMRGQPKKKIRVSQKQISKERRAYHSSSEEESGADQSEQELDVEVSETVPQDGSDNEARDGFDAEDLEAANASEESEADSEGSETSTTFNKSKKKRQDPEVFANSISRILSSKLSTSKRADPVLSRSKDAATAIKEMAEGKLEAKAKNKMREDKRAALEKGRVKDVLALDNADESTARVVEEEKKLKKMAQRGVVKLFNAVRAAQVKGEEAVREARKANVVGMDKRDEMASEMSKKSFLDLISKGGKKLSTSKA</sequence>
<feature type="compositionally biased region" description="Acidic residues" evidence="2">
    <location>
        <begin position="76"/>
        <end position="95"/>
    </location>
</feature>
<dbReference type="GeneID" id="54480223"/>
<evidence type="ECO:0000313" key="3">
    <source>
        <dbReference type="EMBL" id="KAF2754792.1"/>
    </source>
</evidence>
<feature type="compositionally biased region" description="Acidic residues" evidence="2">
    <location>
        <begin position="42"/>
        <end position="58"/>
    </location>
</feature>
<dbReference type="Proteomes" id="UP000799437">
    <property type="component" value="Unassembled WGS sequence"/>
</dbReference>
<evidence type="ECO:0000313" key="4">
    <source>
        <dbReference type="Proteomes" id="UP000799437"/>
    </source>
</evidence>
<evidence type="ECO:0000256" key="2">
    <source>
        <dbReference type="SAM" id="MobiDB-lite"/>
    </source>
</evidence>
<dbReference type="GO" id="GO:0030687">
    <property type="term" value="C:preribosome, large subunit precursor"/>
    <property type="evidence" value="ECO:0007669"/>
    <property type="project" value="TreeGrafter"/>
</dbReference>
<dbReference type="InterPro" id="IPR012459">
    <property type="entry name" value="Rrp15"/>
</dbReference>
<name>A0A6A6VW29_9PEZI</name>
<proteinExistence type="inferred from homology"/>
<dbReference type="AlphaFoldDB" id="A0A6A6VW29"/>
<dbReference type="RefSeq" id="XP_033597243.1">
    <property type="nucleotide sequence ID" value="XM_033739169.1"/>
</dbReference>
<evidence type="ECO:0000256" key="1">
    <source>
        <dbReference type="ARBA" id="ARBA00007462"/>
    </source>
</evidence>
<dbReference type="PANTHER" id="PTHR13245:SF14">
    <property type="entry name" value="RRP15-LIKE PROTEIN"/>
    <property type="match status" value="1"/>
</dbReference>
<organism evidence="3 4">
    <name type="scientific">Pseudovirgaria hyperparasitica</name>
    <dbReference type="NCBI Taxonomy" id="470096"/>
    <lineage>
        <taxon>Eukaryota</taxon>
        <taxon>Fungi</taxon>
        <taxon>Dikarya</taxon>
        <taxon>Ascomycota</taxon>
        <taxon>Pezizomycotina</taxon>
        <taxon>Dothideomycetes</taxon>
        <taxon>Dothideomycetes incertae sedis</taxon>
        <taxon>Acrospermales</taxon>
        <taxon>Acrospermaceae</taxon>
        <taxon>Pseudovirgaria</taxon>
    </lineage>
</organism>
<dbReference type="GO" id="GO:0000460">
    <property type="term" value="P:maturation of 5.8S rRNA"/>
    <property type="evidence" value="ECO:0007669"/>
    <property type="project" value="TreeGrafter"/>
</dbReference>
<dbReference type="EMBL" id="ML996579">
    <property type="protein sequence ID" value="KAF2754792.1"/>
    <property type="molecule type" value="Genomic_DNA"/>
</dbReference>
<reference evidence="3" key="1">
    <citation type="journal article" date="2020" name="Stud. Mycol.">
        <title>101 Dothideomycetes genomes: a test case for predicting lifestyles and emergence of pathogens.</title>
        <authorList>
            <person name="Haridas S."/>
            <person name="Albert R."/>
            <person name="Binder M."/>
            <person name="Bloem J."/>
            <person name="Labutti K."/>
            <person name="Salamov A."/>
            <person name="Andreopoulos B."/>
            <person name="Baker S."/>
            <person name="Barry K."/>
            <person name="Bills G."/>
            <person name="Bluhm B."/>
            <person name="Cannon C."/>
            <person name="Castanera R."/>
            <person name="Culley D."/>
            <person name="Daum C."/>
            <person name="Ezra D."/>
            <person name="Gonzalez J."/>
            <person name="Henrissat B."/>
            <person name="Kuo A."/>
            <person name="Liang C."/>
            <person name="Lipzen A."/>
            <person name="Lutzoni F."/>
            <person name="Magnuson J."/>
            <person name="Mondo S."/>
            <person name="Nolan M."/>
            <person name="Ohm R."/>
            <person name="Pangilinan J."/>
            <person name="Park H.-J."/>
            <person name="Ramirez L."/>
            <person name="Alfaro M."/>
            <person name="Sun H."/>
            <person name="Tritt A."/>
            <person name="Yoshinaga Y."/>
            <person name="Zwiers L.-H."/>
            <person name="Turgeon B."/>
            <person name="Goodwin S."/>
            <person name="Spatafora J."/>
            <person name="Crous P."/>
            <person name="Grigoriev I."/>
        </authorList>
    </citation>
    <scope>NUCLEOTIDE SEQUENCE</scope>
    <source>
        <strain evidence="3">CBS 121739</strain>
    </source>
</reference>
<dbReference type="GO" id="GO:0000470">
    <property type="term" value="P:maturation of LSU-rRNA"/>
    <property type="evidence" value="ECO:0007669"/>
    <property type="project" value="TreeGrafter"/>
</dbReference>
<dbReference type="OrthoDB" id="20949at2759"/>
<feature type="region of interest" description="Disordered" evidence="2">
    <location>
        <begin position="1"/>
        <end position="115"/>
    </location>
</feature>
<accession>A0A6A6VW29</accession>